<dbReference type="AlphaFoldDB" id="A0A7J9PCF3"/>
<dbReference type="SUPFAM" id="SSF49384">
    <property type="entry name" value="Carbohydrate-binding domain"/>
    <property type="match status" value="3"/>
</dbReference>
<feature type="domain" description="CARDB" evidence="2">
    <location>
        <begin position="638"/>
        <end position="735"/>
    </location>
</feature>
<keyword evidence="3" id="KW-0132">Cell division</keyword>
<dbReference type="GO" id="GO:0051301">
    <property type="term" value="P:cell division"/>
    <property type="evidence" value="ECO:0007669"/>
    <property type="project" value="UniProtKB-KW"/>
</dbReference>
<accession>A0A7J9PCF3</accession>
<dbReference type="InterPro" id="IPR013783">
    <property type="entry name" value="Ig-like_fold"/>
</dbReference>
<dbReference type="EMBL" id="JACDUM010000003">
    <property type="protein sequence ID" value="MBA2860841.1"/>
    <property type="molecule type" value="Genomic_DNA"/>
</dbReference>
<dbReference type="GO" id="GO:0030246">
    <property type="term" value="F:carbohydrate binding"/>
    <property type="evidence" value="ECO:0007669"/>
    <property type="project" value="InterPro"/>
</dbReference>
<feature type="domain" description="CARDB" evidence="2">
    <location>
        <begin position="396"/>
        <end position="493"/>
    </location>
</feature>
<dbReference type="Proteomes" id="UP000568063">
    <property type="component" value="Unassembled WGS sequence"/>
</dbReference>
<gene>
    <name evidence="3" type="ORF">HNP91_001672</name>
</gene>
<keyword evidence="3" id="KW-0687">Ribonucleoprotein</keyword>
<dbReference type="Gene3D" id="2.60.40.10">
    <property type="entry name" value="Immunoglobulins"/>
    <property type="match status" value="3"/>
</dbReference>
<proteinExistence type="predicted"/>
<dbReference type="GO" id="GO:0005840">
    <property type="term" value="C:ribosome"/>
    <property type="evidence" value="ECO:0007669"/>
    <property type="project" value="UniProtKB-KW"/>
</dbReference>
<feature type="domain" description="CARDB" evidence="2">
    <location>
        <begin position="151"/>
        <end position="251"/>
    </location>
</feature>
<evidence type="ECO:0000256" key="1">
    <source>
        <dbReference type="SAM" id="MobiDB-lite"/>
    </source>
</evidence>
<keyword evidence="3" id="KW-0131">Cell cycle</keyword>
<evidence type="ECO:0000313" key="3">
    <source>
        <dbReference type="EMBL" id="MBA2860841.1"/>
    </source>
</evidence>
<dbReference type="RefSeq" id="WP_181522004.1">
    <property type="nucleotide sequence ID" value="NZ_JACDUM010000003.1"/>
</dbReference>
<evidence type="ECO:0000259" key="2">
    <source>
        <dbReference type="Pfam" id="PF07705"/>
    </source>
</evidence>
<evidence type="ECO:0000313" key="4">
    <source>
        <dbReference type="Proteomes" id="UP000568063"/>
    </source>
</evidence>
<dbReference type="InterPro" id="IPR011635">
    <property type="entry name" value="CARDB"/>
</dbReference>
<reference evidence="3 4" key="1">
    <citation type="submission" date="2020-07" db="EMBL/GenBank/DDBJ databases">
        <title>Genomic Encyclopedia of Type Strains, Phase IV (KMG-V): Genome sequencing to study the core and pangenomes of soil and plant-associated prokaryotes.</title>
        <authorList>
            <person name="Whitman W."/>
        </authorList>
    </citation>
    <scope>NUCLEOTIDE SEQUENCE [LARGE SCALE GENOMIC DNA]</scope>
    <source>
        <strain evidence="3 4">C9</strain>
    </source>
</reference>
<comment type="caution">
    <text evidence="3">The sequence shown here is derived from an EMBL/GenBank/DDBJ whole genome shotgun (WGS) entry which is preliminary data.</text>
</comment>
<dbReference type="CDD" id="cd08547">
    <property type="entry name" value="Type_II_cohesin"/>
    <property type="match status" value="3"/>
</dbReference>
<keyword evidence="3" id="KW-0689">Ribosomal protein</keyword>
<organism evidence="3 4">
    <name type="scientific">Methanococcus maripaludis</name>
    <name type="common">Methanococcus deltae</name>
    <dbReference type="NCBI Taxonomy" id="39152"/>
    <lineage>
        <taxon>Archaea</taxon>
        <taxon>Methanobacteriati</taxon>
        <taxon>Methanobacteriota</taxon>
        <taxon>Methanomada group</taxon>
        <taxon>Methanococci</taxon>
        <taxon>Methanococcales</taxon>
        <taxon>Methanococcaceae</taxon>
        <taxon>Methanococcus</taxon>
    </lineage>
</organism>
<name>A0A7J9PCF3_METMI</name>
<feature type="region of interest" description="Disordered" evidence="1">
    <location>
        <begin position="1059"/>
        <end position="1079"/>
    </location>
</feature>
<dbReference type="Gene3D" id="2.60.40.680">
    <property type="match status" value="3"/>
</dbReference>
<protein>
    <submittedName>
        <fullName evidence="3">SepF-like predicted cell division protein (DUF552 family)/ribosomal protein L1</fullName>
    </submittedName>
</protein>
<dbReference type="Pfam" id="PF07705">
    <property type="entry name" value="CARDB"/>
    <property type="match status" value="3"/>
</dbReference>
<sequence length="1229" mass="132954">MKFKLIVTSILALLALNACFATSVELNSSSLNVDKGDTFSLELLVKDCPETLGFDNDELEYDENILNLTSITFSEVSNSGMAESRLSDGFISILWMSNQPSGNFTIATLSFEALDGGNTQITLNPTISNSEGTGSVDITVTNTNLSVYEPKPDLVITNVSIDPLKKYETNTVLVTVKNNGDFNAGEFKVSLDAITGVIDSYVEESVAGLNYGENTVVTFENITLGPNNLFDIIVDSEYAVEESDEINNEISFGNQPTENSISAVLSCENDSVKTGETFDVALTLNDLTANRPAKAVEGALVFDSGVLSCNAFEFQLDASEANETYLENVTINSDNVTFSIVDGTIDENTIIAIATFEALAVGNSDISLENLVVSDVNGYAFNNVNETETNVIVQGPDVSVENVEVSNPYYMEPATIKVTVANNGHQTVESCSVNVYIDSDELKPLTVTDLGVGESKIVEFNWTPQKSKTFTVVTVLDSSDAISEENEDNNQNTTHCIVTENSISAVLSCENDSVKTGETFDVALTLNDLTANRPAKAVEGALVFDSGVLSCNAFEFQLDASEANETYLENVTINSDNVTFSIVDGTIDENTIIAIATFEALAVGNSDISLENLVVSDVNGYAFNNVNETETNVIVQGPDVSVENVEVSNPYYMEPATIKVTVANNGHQTVESCSVNVYIDSDELKPLTVTDLGVGESKIVEFNWTPQKSKTFTVVTVLDSSDAISEENETNNQHTEQITVTERTVSMEIYKKSETENQTVASVKVSGMVENRPCKGYDVYVSLDNLEVVEVNAIGETTNWSVTNNTLFITGYEFNEYGEFEIANITFNKTNNSISAIISECALSDSNGYAFNEIFTSNKIVNLKSIENIVVDSNVSDLVNESALETVNNGEFNITKIYFNNSDSIWIPETVENISFTNETLDAMNEAVSNLENIDFDSITSENDVSDIMDEVINNTVVVSNYGFDISNITQETAKDGNNAISELRFTATNTSSKGFAIIRLPVGNLEISEIIVNNGTDNITLEKDNIESTIGWYKLPVDGILEITLIKDPEVTITFSSALPQTTPSSSSSHGGGGGSSYSSDIADDIESKVIKNFVSSATVLFGNGIDEQYAVQLREMVTNANGFTISGNAVIVGGPNANGFAKEYNDQFEIPISNENPGENKGVIQVLKVQDNSGNIVKSYTIVYIAGSDRYGTLAALEYFKTLDELPESPIAVEWTANGSVVVEELI</sequence>
<dbReference type="InterPro" id="IPR008965">
    <property type="entry name" value="CBM2/CBM3_carb-bd_dom_sf"/>
</dbReference>